<comment type="caution">
    <text evidence="2">The sequence shown here is derived from an EMBL/GenBank/DDBJ whole genome shotgun (WGS) entry which is preliminary data.</text>
</comment>
<evidence type="ECO:0000256" key="1">
    <source>
        <dbReference type="SAM" id="SignalP"/>
    </source>
</evidence>
<accession>A0A831QNY2</accession>
<dbReference type="PROSITE" id="PS51257">
    <property type="entry name" value="PROKAR_LIPOPROTEIN"/>
    <property type="match status" value="1"/>
</dbReference>
<keyword evidence="1" id="KW-0732">Signal</keyword>
<proteinExistence type="predicted"/>
<feature type="signal peptide" evidence="1">
    <location>
        <begin position="1"/>
        <end position="21"/>
    </location>
</feature>
<name>A0A831QNY2_9FLAO</name>
<dbReference type="AlphaFoldDB" id="A0A831QNY2"/>
<protein>
    <recommendedName>
        <fullName evidence="3">DUF4296 domain-containing protein</fullName>
    </recommendedName>
</protein>
<gene>
    <name evidence="2" type="ORF">ENH87_04320</name>
</gene>
<feature type="chain" id="PRO_5032389468" description="DUF4296 domain-containing protein" evidence="1">
    <location>
        <begin position="22"/>
        <end position="125"/>
    </location>
</feature>
<dbReference type="EMBL" id="DRGL01000021">
    <property type="protein sequence ID" value="HEA20121.1"/>
    <property type="molecule type" value="Genomic_DNA"/>
</dbReference>
<reference evidence="2" key="1">
    <citation type="journal article" date="2020" name="mSystems">
        <title>Genome- and Community-Level Interaction Insights into Carbon Utilization and Element Cycling Functions of Hydrothermarchaeota in Hydrothermal Sediment.</title>
        <authorList>
            <person name="Zhou Z."/>
            <person name="Liu Y."/>
            <person name="Xu W."/>
            <person name="Pan J."/>
            <person name="Luo Z.H."/>
            <person name="Li M."/>
        </authorList>
    </citation>
    <scope>NUCLEOTIDE SEQUENCE [LARGE SCALE GENOMIC DNA]</scope>
    <source>
        <strain evidence="2">HyVt-345</strain>
    </source>
</reference>
<sequence>MKSLTTLSIIGILGFSLSCKAQTNEKPSKTDAAKPMNLLDEQVKIYGGVFDLAGAGTDNPLSGSTNYLEAIESMDATEAQKENLREQYYQYDSSLTVTEKDSLGKVLNDSINQVKDETKAERDKP</sequence>
<evidence type="ECO:0000313" key="2">
    <source>
        <dbReference type="EMBL" id="HEA20121.1"/>
    </source>
</evidence>
<organism evidence="2">
    <name type="scientific">Pricia antarctica</name>
    <dbReference type="NCBI Taxonomy" id="641691"/>
    <lineage>
        <taxon>Bacteria</taxon>
        <taxon>Pseudomonadati</taxon>
        <taxon>Bacteroidota</taxon>
        <taxon>Flavobacteriia</taxon>
        <taxon>Flavobacteriales</taxon>
        <taxon>Flavobacteriaceae</taxon>
        <taxon>Pricia</taxon>
    </lineage>
</organism>
<evidence type="ECO:0008006" key="3">
    <source>
        <dbReference type="Google" id="ProtNLM"/>
    </source>
</evidence>
<dbReference type="Proteomes" id="UP000886191">
    <property type="component" value="Unassembled WGS sequence"/>
</dbReference>